<reference evidence="1" key="1">
    <citation type="submission" date="2021-01" db="EMBL/GenBank/DDBJ databases">
        <title>Paracoccus amoyensis sp. nov., isolated from the surface seawater along the coast of Xiamen Island, China.</title>
        <authorList>
            <person name="Lyu L."/>
        </authorList>
    </citation>
    <scope>NUCLEOTIDE SEQUENCE</scope>
    <source>
        <strain evidence="1">MJ17</strain>
    </source>
</reference>
<comment type="caution">
    <text evidence="1">The sequence shown here is derived from an EMBL/GenBank/DDBJ whole genome shotgun (WGS) entry which is preliminary data.</text>
</comment>
<evidence type="ECO:0000313" key="2">
    <source>
        <dbReference type="Proteomes" id="UP000640485"/>
    </source>
</evidence>
<name>A0A934SPG3_9RHOB</name>
<sequence>MGVARAIAATPDRSGWLTLLAGAGLAAAALLLPGAVKAGEFSPPQGCTLNVTVQNRGCSVSQHYVCSGDTQGDMRTAIFGKDGLRYQSRIDAETRWMESINTINGIQDRLVENSKDHASFSTLEETGYDDFDFWTESSTGERLRNIGFDKLTGEKTTIDGVELEQTRFHLKTFNANGDLLIERSGNQFISREMGRFLGGTESMADWTGEKFESDDSPVLFAFPGEDGFGETVPQFDCDEMMARFERLSPEVQADAG</sequence>
<dbReference type="EMBL" id="JAEPRQ010000011">
    <property type="protein sequence ID" value="MBK4218038.1"/>
    <property type="molecule type" value="Genomic_DNA"/>
</dbReference>
<dbReference type="Proteomes" id="UP000640485">
    <property type="component" value="Unassembled WGS sequence"/>
</dbReference>
<evidence type="ECO:0000313" key="1">
    <source>
        <dbReference type="EMBL" id="MBK4218038.1"/>
    </source>
</evidence>
<organism evidence="1 2">
    <name type="scientific">Paracoccus caeni</name>
    <dbReference type="NCBI Taxonomy" id="657651"/>
    <lineage>
        <taxon>Bacteria</taxon>
        <taxon>Pseudomonadati</taxon>
        <taxon>Pseudomonadota</taxon>
        <taxon>Alphaproteobacteria</taxon>
        <taxon>Rhodobacterales</taxon>
        <taxon>Paracoccaceae</taxon>
        <taxon>Paracoccus</taxon>
    </lineage>
</organism>
<keyword evidence="2" id="KW-1185">Reference proteome</keyword>
<gene>
    <name evidence="1" type="ORF">JJJ17_19085</name>
</gene>
<dbReference type="RefSeq" id="WP_200689320.1">
    <property type="nucleotide sequence ID" value="NZ_JAEPRQ010000011.1"/>
</dbReference>
<dbReference type="AlphaFoldDB" id="A0A934SPG3"/>
<proteinExistence type="predicted"/>
<protein>
    <submittedName>
        <fullName evidence="1">Uncharacterized protein</fullName>
    </submittedName>
</protein>
<accession>A0A934SPG3</accession>